<evidence type="ECO:0000313" key="4">
    <source>
        <dbReference type="Proteomes" id="UP000887458"/>
    </source>
</evidence>
<feature type="compositionally biased region" description="Gly residues" evidence="1">
    <location>
        <begin position="293"/>
        <end position="305"/>
    </location>
</feature>
<feature type="compositionally biased region" description="Low complexity" evidence="1">
    <location>
        <begin position="243"/>
        <end position="258"/>
    </location>
</feature>
<dbReference type="EMBL" id="NJHN03000034">
    <property type="protein sequence ID" value="KAH9422945.1"/>
    <property type="molecule type" value="Genomic_DNA"/>
</dbReference>
<keyword evidence="4" id="KW-1185">Reference proteome</keyword>
<evidence type="ECO:0000313" key="3">
    <source>
        <dbReference type="EMBL" id="KAH9422945.1"/>
    </source>
</evidence>
<evidence type="ECO:0000256" key="1">
    <source>
        <dbReference type="SAM" id="MobiDB-lite"/>
    </source>
</evidence>
<feature type="compositionally biased region" description="Basic residues" evidence="1">
    <location>
        <begin position="229"/>
        <end position="242"/>
    </location>
</feature>
<reference evidence="3 4" key="1">
    <citation type="journal article" date="2018" name="J. Allergy Clin. Immunol.">
        <title>High-quality assembly of Dermatophagoides pteronyssinus genome and transcriptome reveals a wide range of novel allergens.</title>
        <authorList>
            <person name="Liu X.Y."/>
            <person name="Yang K.Y."/>
            <person name="Wang M.Q."/>
            <person name="Kwok J.S."/>
            <person name="Zeng X."/>
            <person name="Yang Z."/>
            <person name="Xiao X.J."/>
            <person name="Lau C.P."/>
            <person name="Li Y."/>
            <person name="Huang Z.M."/>
            <person name="Ba J.G."/>
            <person name="Yim A.K."/>
            <person name="Ouyang C.Y."/>
            <person name="Ngai S.M."/>
            <person name="Chan T.F."/>
            <person name="Leung E.L."/>
            <person name="Liu L."/>
            <person name="Liu Z.G."/>
            <person name="Tsui S.K."/>
        </authorList>
    </citation>
    <scope>NUCLEOTIDE SEQUENCE [LARGE SCALE GENOMIC DNA]</scope>
    <source>
        <strain evidence="3">Derp</strain>
    </source>
</reference>
<accession>A0ABQ8JK09</accession>
<feature type="region of interest" description="Disordered" evidence="1">
    <location>
        <begin position="229"/>
        <end position="261"/>
    </location>
</feature>
<feature type="chain" id="PRO_5045908055" evidence="2">
    <location>
        <begin position="31"/>
        <end position="340"/>
    </location>
</feature>
<comment type="caution">
    <text evidence="3">The sequence shown here is derived from an EMBL/GenBank/DDBJ whole genome shotgun (WGS) entry which is preliminary data.</text>
</comment>
<feature type="signal peptide" evidence="2">
    <location>
        <begin position="1"/>
        <end position="30"/>
    </location>
</feature>
<proteinExistence type="predicted"/>
<dbReference type="Proteomes" id="UP000887458">
    <property type="component" value="Unassembled WGS sequence"/>
</dbReference>
<keyword evidence="2" id="KW-0732">Signal</keyword>
<protein>
    <submittedName>
        <fullName evidence="3">Uncharacterized protein</fullName>
    </submittedName>
</protein>
<name>A0ABQ8JK09_DERPT</name>
<gene>
    <name evidence="3" type="ORF">DERP_007536</name>
</gene>
<reference evidence="3 4" key="2">
    <citation type="journal article" date="2022" name="Mol. Biol. Evol.">
        <title>Comparative Genomics Reveals Insights into the Divergent Evolution of Astigmatic Mites and Household Pest Adaptations.</title>
        <authorList>
            <person name="Xiong Q."/>
            <person name="Wan A.T."/>
            <person name="Liu X."/>
            <person name="Fung C.S."/>
            <person name="Xiao X."/>
            <person name="Malainual N."/>
            <person name="Hou J."/>
            <person name="Wang L."/>
            <person name="Wang M."/>
            <person name="Yang K.Y."/>
            <person name="Cui Y."/>
            <person name="Leung E.L."/>
            <person name="Nong W."/>
            <person name="Shin S.K."/>
            <person name="Au S.W."/>
            <person name="Jeong K.Y."/>
            <person name="Chew F.T."/>
            <person name="Hui J.H."/>
            <person name="Leung T.F."/>
            <person name="Tungtrongchitr A."/>
            <person name="Zhong N."/>
            <person name="Liu Z."/>
            <person name="Tsui S.K."/>
        </authorList>
    </citation>
    <scope>NUCLEOTIDE SEQUENCE [LARGE SCALE GENOMIC DNA]</scope>
    <source>
        <strain evidence="3">Derp</strain>
    </source>
</reference>
<sequence length="340" mass="35688">MMIKIPNLDKINSSIVIFLFLVSSLSITMAQSNDLFSMIRNFDRYIPVFGSCDRIVYAGVANCMSNFGPSRFSKGSCCASRKYRACIQGLKDGHSFAVARDRCPPRSLSMPVVWAVSDRLIGLPLSSCPKNSCRTTSIVSAQLGILTCDSLILSGMRDCLTKFAPTRDSNPCCAYRKYRACSAGLRSGLKVAGKQAGCTNSLLAQAHLNSLSDRLTGVPLSSCKDAKKICRKSSSKPKRKPTSKVASSQPSLLGDSSSFLPSGRGGNSGNPLAFVQDSISSAVDSSRSLLSGGLGNLGGGGGGGSPFSSSRRTRPSILGNSSPLDSVFRGSGLPIGGGLL</sequence>
<organism evidence="3 4">
    <name type="scientific">Dermatophagoides pteronyssinus</name>
    <name type="common">European house dust mite</name>
    <dbReference type="NCBI Taxonomy" id="6956"/>
    <lineage>
        <taxon>Eukaryota</taxon>
        <taxon>Metazoa</taxon>
        <taxon>Ecdysozoa</taxon>
        <taxon>Arthropoda</taxon>
        <taxon>Chelicerata</taxon>
        <taxon>Arachnida</taxon>
        <taxon>Acari</taxon>
        <taxon>Acariformes</taxon>
        <taxon>Sarcoptiformes</taxon>
        <taxon>Astigmata</taxon>
        <taxon>Psoroptidia</taxon>
        <taxon>Analgoidea</taxon>
        <taxon>Pyroglyphidae</taxon>
        <taxon>Dermatophagoidinae</taxon>
        <taxon>Dermatophagoides</taxon>
    </lineage>
</organism>
<evidence type="ECO:0000256" key="2">
    <source>
        <dbReference type="SAM" id="SignalP"/>
    </source>
</evidence>
<feature type="region of interest" description="Disordered" evidence="1">
    <location>
        <begin position="293"/>
        <end position="323"/>
    </location>
</feature>